<dbReference type="PROSITE" id="PS51257">
    <property type="entry name" value="PROKAR_LIPOPROTEIN"/>
    <property type="match status" value="1"/>
</dbReference>
<dbReference type="Pfam" id="PF13472">
    <property type="entry name" value="Lipase_GDSL_2"/>
    <property type="match status" value="1"/>
</dbReference>
<dbReference type="SUPFAM" id="SSF52266">
    <property type="entry name" value="SGNH hydrolase"/>
    <property type="match status" value="1"/>
</dbReference>
<keyword evidence="2" id="KW-0378">Hydrolase</keyword>
<sequence>MYTRLEFLKRTFISASLFSISSCTKKNRYSFYPDESVLDYNFSKNISIRESDRIVFQGDSITDSSRNRTISGSNTSEGLGMGYVRYVSEAILKNNTGKNIAIFNRGIAGNTSGDLLARWSVDCISLNPNVLSVLIGVNDLRYHVTPAEYYHNLKQLVDQAFTANPNLRLILAEPFILPNINSYGSFIDNFREYRIAVRMVAKEYGAAFIPCYNALISHIQNADYTKFSVDGFHPSALGVEILAQEWENVIH</sequence>
<dbReference type="GO" id="GO:0016787">
    <property type="term" value="F:hydrolase activity"/>
    <property type="evidence" value="ECO:0007669"/>
    <property type="project" value="UniProtKB-KW"/>
</dbReference>
<proteinExistence type="predicted"/>
<keyword evidence="3" id="KW-1185">Reference proteome</keyword>
<dbReference type="EMBL" id="JAULBC010000004">
    <property type="protein sequence ID" value="MEX6688438.1"/>
    <property type="molecule type" value="Genomic_DNA"/>
</dbReference>
<evidence type="ECO:0000313" key="3">
    <source>
        <dbReference type="Proteomes" id="UP001560573"/>
    </source>
</evidence>
<dbReference type="Gene3D" id="3.40.50.1110">
    <property type="entry name" value="SGNH hydrolase"/>
    <property type="match status" value="1"/>
</dbReference>
<reference evidence="2 3" key="1">
    <citation type="submission" date="2023-07" db="EMBL/GenBank/DDBJ databases">
        <authorList>
            <person name="Lian W.-H."/>
        </authorList>
    </citation>
    <scope>NUCLEOTIDE SEQUENCE [LARGE SCALE GENOMIC DNA]</scope>
    <source>
        <strain evidence="2 3">SYSU DXS3180</strain>
    </source>
</reference>
<dbReference type="InterPro" id="IPR036514">
    <property type="entry name" value="SGNH_hydro_sf"/>
</dbReference>
<dbReference type="PANTHER" id="PTHR30383">
    <property type="entry name" value="THIOESTERASE 1/PROTEASE 1/LYSOPHOSPHOLIPASE L1"/>
    <property type="match status" value="1"/>
</dbReference>
<gene>
    <name evidence="2" type="ORF">QTN47_13070</name>
</gene>
<name>A0ABV3ZF43_9BACT</name>
<protein>
    <submittedName>
        <fullName evidence="2">SGNH/GDSL hydrolase family protein</fullName>
        <ecNumber evidence="2">3.1.-.-</ecNumber>
    </submittedName>
</protein>
<dbReference type="InterPro" id="IPR013830">
    <property type="entry name" value="SGNH_hydro"/>
</dbReference>
<feature type="domain" description="SGNH hydrolase-type esterase" evidence="1">
    <location>
        <begin position="58"/>
        <end position="240"/>
    </location>
</feature>
<dbReference type="InterPro" id="IPR051532">
    <property type="entry name" value="Ester_Hydrolysis_Enzymes"/>
</dbReference>
<organism evidence="2 3">
    <name type="scientific">Danxiaibacter flavus</name>
    <dbReference type="NCBI Taxonomy" id="3049108"/>
    <lineage>
        <taxon>Bacteria</taxon>
        <taxon>Pseudomonadati</taxon>
        <taxon>Bacteroidota</taxon>
        <taxon>Chitinophagia</taxon>
        <taxon>Chitinophagales</taxon>
        <taxon>Chitinophagaceae</taxon>
        <taxon>Danxiaibacter</taxon>
    </lineage>
</organism>
<dbReference type="Proteomes" id="UP001560573">
    <property type="component" value="Unassembled WGS sequence"/>
</dbReference>
<dbReference type="CDD" id="cd01834">
    <property type="entry name" value="SGNH_hydrolase_like_2"/>
    <property type="match status" value="1"/>
</dbReference>
<evidence type="ECO:0000259" key="1">
    <source>
        <dbReference type="Pfam" id="PF13472"/>
    </source>
</evidence>
<dbReference type="EC" id="3.1.-.-" evidence="2"/>
<accession>A0ABV3ZF43</accession>
<evidence type="ECO:0000313" key="2">
    <source>
        <dbReference type="EMBL" id="MEX6688438.1"/>
    </source>
</evidence>
<dbReference type="PANTHER" id="PTHR30383:SF5">
    <property type="entry name" value="SGNH HYDROLASE-TYPE ESTERASE DOMAIN-CONTAINING PROTEIN"/>
    <property type="match status" value="1"/>
</dbReference>
<comment type="caution">
    <text evidence="2">The sequence shown here is derived from an EMBL/GenBank/DDBJ whole genome shotgun (WGS) entry which is preliminary data.</text>
</comment>